<evidence type="ECO:0000313" key="2">
    <source>
        <dbReference type="Proteomes" id="UP000489600"/>
    </source>
</evidence>
<accession>A0A565AVX1</accession>
<dbReference type="GO" id="GO:0003676">
    <property type="term" value="F:nucleic acid binding"/>
    <property type="evidence" value="ECO:0007669"/>
    <property type="project" value="InterPro"/>
</dbReference>
<dbReference type="InterPro" id="IPR036875">
    <property type="entry name" value="Znf_CCHC_sf"/>
</dbReference>
<protein>
    <recommendedName>
        <fullName evidence="3">CCHC-type domain-containing protein</fullName>
    </recommendedName>
</protein>
<dbReference type="EMBL" id="CABITT030000001">
    <property type="protein sequence ID" value="VVA92675.1"/>
    <property type="molecule type" value="Genomic_DNA"/>
</dbReference>
<comment type="caution">
    <text evidence="1">The sequence shown here is derived from an EMBL/GenBank/DDBJ whole genome shotgun (WGS) entry which is preliminary data.</text>
</comment>
<organism evidence="1 2">
    <name type="scientific">Arabis nemorensis</name>
    <dbReference type="NCBI Taxonomy" id="586526"/>
    <lineage>
        <taxon>Eukaryota</taxon>
        <taxon>Viridiplantae</taxon>
        <taxon>Streptophyta</taxon>
        <taxon>Embryophyta</taxon>
        <taxon>Tracheophyta</taxon>
        <taxon>Spermatophyta</taxon>
        <taxon>Magnoliopsida</taxon>
        <taxon>eudicotyledons</taxon>
        <taxon>Gunneridae</taxon>
        <taxon>Pentapetalae</taxon>
        <taxon>rosids</taxon>
        <taxon>malvids</taxon>
        <taxon>Brassicales</taxon>
        <taxon>Brassicaceae</taxon>
        <taxon>Arabideae</taxon>
        <taxon>Arabis</taxon>
    </lineage>
</organism>
<dbReference type="Proteomes" id="UP000489600">
    <property type="component" value="Unassembled WGS sequence"/>
</dbReference>
<proteinExistence type="predicted"/>
<evidence type="ECO:0008006" key="3">
    <source>
        <dbReference type="Google" id="ProtNLM"/>
    </source>
</evidence>
<keyword evidence="2" id="KW-1185">Reference proteome</keyword>
<evidence type="ECO:0000313" key="1">
    <source>
        <dbReference type="EMBL" id="VVA92675.1"/>
    </source>
</evidence>
<dbReference type="AlphaFoldDB" id="A0A565AVX1"/>
<name>A0A565AVX1_9BRAS</name>
<sequence>MRELYEHPFVIESPLDYGMEILIRRSYSPALRQTMVQVDEDPIRFGMEIQVERAEDPVIPQYQVGEGFSPYEMHQQRRQAEQFPMASFEHLAAVGKAPGKGGSALKQMGNMGNRDSNSVGRVPSGRLIFRLHARKRVAHYSNLHVCELYDSVGHFTRACPNIRRHVRCFTCGVKGYCATSCPGTYEETLVVEPKQSQCTRNLMNILNIKINS</sequence>
<dbReference type="Gene3D" id="4.10.60.10">
    <property type="entry name" value="Zinc finger, CCHC-type"/>
    <property type="match status" value="1"/>
</dbReference>
<gene>
    <name evidence="1" type="ORF">ANE_LOCUS3120</name>
</gene>
<dbReference type="GO" id="GO:0008270">
    <property type="term" value="F:zinc ion binding"/>
    <property type="evidence" value="ECO:0007669"/>
    <property type="project" value="InterPro"/>
</dbReference>
<reference evidence="1" key="1">
    <citation type="submission" date="2019-07" db="EMBL/GenBank/DDBJ databases">
        <authorList>
            <person name="Dittberner H."/>
        </authorList>
    </citation>
    <scope>NUCLEOTIDE SEQUENCE [LARGE SCALE GENOMIC DNA]</scope>
</reference>
<dbReference type="SUPFAM" id="SSF57756">
    <property type="entry name" value="Retrovirus zinc finger-like domains"/>
    <property type="match status" value="1"/>
</dbReference>